<dbReference type="InterPro" id="IPR019594">
    <property type="entry name" value="Glu/Gly-bd"/>
</dbReference>
<dbReference type="SMART" id="SM00079">
    <property type="entry name" value="PBPe"/>
    <property type="match status" value="1"/>
</dbReference>
<dbReference type="Pfam" id="PF01094">
    <property type="entry name" value="ANF_receptor"/>
    <property type="match status" value="1"/>
</dbReference>
<keyword evidence="5" id="KW-0732">Signal</keyword>
<feature type="domain" description="Ionotropic glutamate receptor L-glutamate and glycine-binding" evidence="18">
    <location>
        <begin position="639"/>
        <end position="703"/>
    </location>
</feature>
<dbReference type="GO" id="GO:0015276">
    <property type="term" value="F:ligand-gated monoatomic ion channel activity"/>
    <property type="evidence" value="ECO:0007669"/>
    <property type="project" value="InterPro"/>
</dbReference>
<evidence type="ECO:0000313" key="19">
    <source>
        <dbReference type="EMBL" id="CAD7261243.1"/>
    </source>
</evidence>
<keyword evidence="8" id="KW-0406">Ion transport</keyword>
<dbReference type="Pfam" id="PF10613">
    <property type="entry name" value="Lig_chan-Glu_bd"/>
    <property type="match status" value="2"/>
</dbReference>
<organism evidence="19">
    <name type="scientific">Timema shepardi</name>
    <name type="common">Walking stick</name>
    <dbReference type="NCBI Taxonomy" id="629360"/>
    <lineage>
        <taxon>Eukaryota</taxon>
        <taxon>Metazoa</taxon>
        <taxon>Ecdysozoa</taxon>
        <taxon>Arthropoda</taxon>
        <taxon>Hexapoda</taxon>
        <taxon>Insecta</taxon>
        <taxon>Pterygota</taxon>
        <taxon>Neoptera</taxon>
        <taxon>Polyneoptera</taxon>
        <taxon>Phasmatodea</taxon>
        <taxon>Timematodea</taxon>
        <taxon>Timematoidea</taxon>
        <taxon>Timematidae</taxon>
        <taxon>Timema</taxon>
    </lineage>
</organism>
<dbReference type="SUPFAM" id="SSF53850">
    <property type="entry name" value="Periplasmic binding protein-like II"/>
    <property type="match status" value="3"/>
</dbReference>
<dbReference type="EMBL" id="OC002077">
    <property type="protein sequence ID" value="CAD7261243.1"/>
    <property type="molecule type" value="Genomic_DNA"/>
</dbReference>
<dbReference type="FunFam" id="3.40.190.10:FF:000060">
    <property type="entry name" value="Glutamate receptor ionotropic, kainate 1"/>
    <property type="match status" value="1"/>
</dbReference>
<feature type="transmembrane region" description="Helical" evidence="16">
    <location>
        <begin position="1579"/>
        <end position="1597"/>
    </location>
</feature>
<evidence type="ECO:0000256" key="8">
    <source>
        <dbReference type="ARBA" id="ARBA00023065"/>
    </source>
</evidence>
<dbReference type="SMART" id="SM00918">
    <property type="entry name" value="Lig_chan-Glu_bd"/>
    <property type="match status" value="2"/>
</dbReference>
<keyword evidence="11" id="KW-0325">Glycoprotein</keyword>
<evidence type="ECO:0000256" key="9">
    <source>
        <dbReference type="ARBA" id="ARBA00023136"/>
    </source>
</evidence>
<evidence type="ECO:0000256" key="16">
    <source>
        <dbReference type="SAM" id="Phobius"/>
    </source>
</evidence>
<keyword evidence="13" id="KW-1071">Ligand-gated ion channel</keyword>
<gene>
    <name evidence="19" type="ORF">TSIB3V08_LOCUS5387</name>
</gene>
<sequence>MMDEREYKLRKNRDVVPENDKTIQDAINFSREVTLFGFVVPLIVESNSVGGLNAFREILHTVRQGAIFTEDQKDSSIKLVLVLRTNCSAIFTEDQKDSSIKLILVLRTNCSAIFTEDQKDSSIKLILVLRANCSNILLQVPSSQRIRKTAAGNWPSSGRGCLRTNCSAIFTEDQKDSSTELAFKYAVYRINKDKYLLPRTSLIYDIQYVPKDDSFHASKKVHPTEIRTSISPSSAAELNTTSALANYATEAACQQVQYGVHAVFGPSDPLLGAHIHSICDALDIPHLESRLDLDAEYREFSINLFPAQKLLNVAFQDVMAFLNWTKVAIVYEEDYGLIKLRELVRSQVNQEVEVHLRQADPDTYRAVLKEIKSKEITNLVVDTRPENMHYFLKGDIETFDLEDFKYNFVNMTAFRIVDAEDAEPALMYDSVLVFAIGLQTLEQSHALRLSNVSCDQEMPWDGGLSLINYINSVRQASEHREMTFRDVRGPLPTSNLVYSKLIAKRNDKILTLDNQSYYGPPRFKIEGLFADMLARIRTIGTWNLRGVYDKLNELVELKGLSGPIEFKEGRRIQFKLDLLKLKQHALVKVGEWTPSTGVNVTDRAAFFDTGTMNVTLVVITILCTRSLCVVGRVSPQQIPYVMMHYDKNYTGNARFHGFCVDLLDRLSRDVGFDYILDLVPDKKYGAQDPETGEWNGMVLQLIKHEIPYVMHSLNPNRTGNSRYEGFCIDLLKEIANMVGFEYQIHLVPDGKYGVYDLDTGEWNGIVRQLMDKKLARNTFSVKPKALPDEIQEEVIKLQKDSNFRDLFDSRFLGRMLTGGTGEGVEWSALYTIFYLVFCGHLKENGKPFRAKPPSADPTRIRTPIFSSSAGQSNKTDALENSVDEVGLLKLTSSESASNFFRDFPFITLCRETWNYLTIVTVKPFCCRYKEWRLRLKMRVCNSDSTLAWCHERGSTLAWCHGGEALWLGVMAGSTLAWCHGGKHAWTHHSRCSKLPPRLDHNSNRRLNSTHALLVVGNFCPPSDMQLVIHKADLAVGSMTINYARESVIDFTKPFMNLGISILFKVPTTQPTRLFSFMNPLAIEIWLYVLAAYVLVSITMFVVARFSPYEWHNPHPCDVDNDLVENQFSLANSFWFTIGTLMQQGSDLNPKWAASGGSSPSSSSRPTPPTMAAFLTVERMITPIENSDDLAGQTDISYGTLDSGSTMTFFRLSPFKSLDEEDIIPNIKINFLHDVDPVMIEEGQDSMIETYKKMWRFMENKKPSVFVPTYEEGINRVLEGNYAFLMESTMLDYIVQRDCNLTQIGGLLDTKGYGIATPMGIDGKDHGRSVLSSHSDTTQVHCFSAGSSRPTTRVHLCYEEEFSFIFSTLHFLNGGALLGADLRKEVNETLHRVALRRYMGGPPKEGTWNVPHGSSERRGAPDVATLHRTFTNTELRVGMSIDAGCGHFQQHLLCDILNWDGPRSSLRLFVDSVPGSPWRDKISLAILELQERGEIHMLYNKWWKNPGDTCVRTEKGKESKANALGVNNIGRGVASQPTEVSFHTNKNRRITENVDGAYYRTDLAEKTTHLEISVFSRTRGIFVVLLCGLAVAVMVAIFEFCYNSKRNTQAELKSLSAPHQSLCAEMAEELCFALRCRGSRQKPALRRQCSKCIPGTTYVPAVLDLPPPGVLRSQVTISLAASIEFPTHLHHHMHPMHYEDT</sequence>
<comment type="similarity">
    <text evidence="1">Belongs to the glutamate-gated ion channel (TC 1.A.10.1) family.</text>
</comment>
<dbReference type="InterPro" id="IPR001828">
    <property type="entry name" value="ANF_lig-bd_rcpt"/>
</dbReference>
<evidence type="ECO:0000256" key="15">
    <source>
        <dbReference type="ARBA" id="ARBA00034104"/>
    </source>
</evidence>
<evidence type="ECO:0000256" key="7">
    <source>
        <dbReference type="ARBA" id="ARBA00023018"/>
    </source>
</evidence>
<evidence type="ECO:0000259" key="18">
    <source>
        <dbReference type="SMART" id="SM00918"/>
    </source>
</evidence>
<evidence type="ECO:0000256" key="3">
    <source>
        <dbReference type="ARBA" id="ARBA00022475"/>
    </source>
</evidence>
<dbReference type="Gene3D" id="3.40.50.2300">
    <property type="match status" value="3"/>
</dbReference>
<evidence type="ECO:0000256" key="13">
    <source>
        <dbReference type="ARBA" id="ARBA00023286"/>
    </source>
</evidence>
<evidence type="ECO:0000256" key="10">
    <source>
        <dbReference type="ARBA" id="ARBA00023170"/>
    </source>
</evidence>
<dbReference type="FunFam" id="3.40.190.10:FF:000210">
    <property type="entry name" value="Glutamate receptor ionotropic, kainate 1"/>
    <property type="match status" value="1"/>
</dbReference>
<keyword evidence="10" id="KW-0675">Receptor</keyword>
<dbReference type="InterPro" id="IPR028082">
    <property type="entry name" value="Peripla_BP_I"/>
</dbReference>
<dbReference type="Gene3D" id="3.40.190.10">
    <property type="entry name" value="Periplasmic binding protein-like II"/>
    <property type="match status" value="5"/>
</dbReference>
<keyword evidence="4 16" id="KW-0812">Transmembrane</keyword>
<evidence type="ECO:0000256" key="1">
    <source>
        <dbReference type="ARBA" id="ARBA00008685"/>
    </source>
</evidence>
<reference evidence="19" key="1">
    <citation type="submission" date="2020-11" db="EMBL/GenBank/DDBJ databases">
        <authorList>
            <person name="Tran Van P."/>
        </authorList>
    </citation>
    <scope>NUCLEOTIDE SEQUENCE</scope>
</reference>
<dbReference type="InterPro" id="IPR015683">
    <property type="entry name" value="Ionotropic_Glu_rcpt"/>
</dbReference>
<evidence type="ECO:0000256" key="14">
    <source>
        <dbReference type="ARBA" id="ARBA00023303"/>
    </source>
</evidence>
<name>A0A7R9AVA8_TIMSH</name>
<feature type="domain" description="Ionotropic glutamate receptor L-glutamate and glycine-binding" evidence="18">
    <location>
        <begin position="707"/>
        <end position="771"/>
    </location>
</feature>
<evidence type="ECO:0000256" key="4">
    <source>
        <dbReference type="ARBA" id="ARBA00022692"/>
    </source>
</evidence>
<dbReference type="PANTHER" id="PTHR18966">
    <property type="entry name" value="IONOTROPIC GLUTAMATE RECEPTOR"/>
    <property type="match status" value="1"/>
</dbReference>
<dbReference type="SUPFAM" id="SSF53822">
    <property type="entry name" value="Periplasmic binding protein-like I"/>
    <property type="match status" value="1"/>
</dbReference>
<evidence type="ECO:0000256" key="2">
    <source>
        <dbReference type="ARBA" id="ARBA00022448"/>
    </source>
</evidence>
<evidence type="ECO:0000256" key="11">
    <source>
        <dbReference type="ARBA" id="ARBA00023180"/>
    </source>
</evidence>
<accession>A0A7R9AVA8</accession>
<dbReference type="Pfam" id="PF00060">
    <property type="entry name" value="Lig_chan"/>
    <property type="match status" value="1"/>
</dbReference>
<keyword evidence="6 16" id="KW-1133">Transmembrane helix</keyword>
<dbReference type="Gene3D" id="1.10.287.70">
    <property type="match status" value="1"/>
</dbReference>
<protein>
    <submittedName>
        <fullName evidence="19">Uncharacterized protein</fullName>
    </submittedName>
</protein>
<keyword evidence="2" id="KW-0813">Transport</keyword>
<evidence type="ECO:0000256" key="12">
    <source>
        <dbReference type="ARBA" id="ARBA00023257"/>
    </source>
</evidence>
<dbReference type="FunFam" id="1.10.287.70:FF:000134">
    <property type="entry name" value="Glutamate receptor, ionotropic kainate"/>
    <property type="match status" value="1"/>
</dbReference>
<keyword evidence="9 16" id="KW-0472">Membrane</keyword>
<keyword evidence="7" id="KW-0770">Synapse</keyword>
<dbReference type="GO" id="GO:0045211">
    <property type="term" value="C:postsynaptic membrane"/>
    <property type="evidence" value="ECO:0007669"/>
    <property type="project" value="UniProtKB-SubCell"/>
</dbReference>
<evidence type="ECO:0000256" key="5">
    <source>
        <dbReference type="ARBA" id="ARBA00022729"/>
    </source>
</evidence>
<keyword evidence="3" id="KW-1003">Cell membrane</keyword>
<dbReference type="InterPro" id="IPR001320">
    <property type="entry name" value="Iontro_rcpt_C"/>
</dbReference>
<keyword evidence="12" id="KW-0628">Postsynaptic cell membrane</keyword>
<evidence type="ECO:0000256" key="6">
    <source>
        <dbReference type="ARBA" id="ARBA00022989"/>
    </source>
</evidence>
<feature type="domain" description="Ionotropic glutamate receptor C-terminal" evidence="17">
    <location>
        <begin position="698"/>
        <end position="1504"/>
    </location>
</feature>
<evidence type="ECO:0000259" key="17">
    <source>
        <dbReference type="SMART" id="SM00079"/>
    </source>
</evidence>
<proteinExistence type="inferred from homology"/>
<comment type="subcellular location">
    <subcellularLocation>
        <location evidence="15">Postsynaptic cell membrane</location>
        <topology evidence="15">Multi-pass membrane protein</topology>
    </subcellularLocation>
</comment>
<keyword evidence="14" id="KW-0407">Ion channel</keyword>